<evidence type="ECO:0000256" key="2">
    <source>
        <dbReference type="ARBA" id="ARBA00004922"/>
    </source>
</evidence>
<dbReference type="EC" id="2.4.1.256" evidence="4 14"/>
<dbReference type="EMBL" id="CM029049">
    <property type="protein sequence ID" value="KAG2573177.1"/>
    <property type="molecule type" value="Genomic_DNA"/>
</dbReference>
<feature type="transmembrane region" description="Helical" evidence="14">
    <location>
        <begin position="391"/>
        <end position="411"/>
    </location>
</feature>
<proteinExistence type="inferred from homology"/>
<comment type="subcellular location">
    <subcellularLocation>
        <location evidence="1">Endoplasmic reticulum membrane</location>
        <topology evidence="1">Multi-pass membrane protein</topology>
    </subcellularLocation>
</comment>
<keyword evidence="8 14" id="KW-0812">Transmembrane</keyword>
<keyword evidence="6 14" id="KW-0328">Glycosyltransferase</keyword>
<evidence type="ECO:0000256" key="10">
    <source>
        <dbReference type="ARBA" id="ARBA00022989"/>
    </source>
</evidence>
<comment type="similarity">
    <text evidence="3 14">Belongs to the ALG10 glucosyltransferase family.</text>
</comment>
<evidence type="ECO:0000256" key="5">
    <source>
        <dbReference type="ARBA" id="ARBA00018512"/>
    </source>
</evidence>
<dbReference type="PANTHER" id="PTHR12989:SF10">
    <property type="entry name" value="DOL-P-GLC:GLC(2)MAN(9)GLCNAC(2)-PP-DOL ALPHA-1,2-GLUCOSYLTRANSFERASE-RELATED"/>
    <property type="match status" value="1"/>
</dbReference>
<feature type="transmembrane region" description="Helical" evidence="14">
    <location>
        <begin position="276"/>
        <end position="300"/>
    </location>
</feature>
<comment type="function">
    <text evidence="12">Dol-P-Glc:Glc(2)Man(9)GlcNAc(2)-PP-Dol alpha-1,2-glucosyltransferase that operates in the biosynthetic pathway of dolichol-linked oligosaccharides, the glycan precursors employed in protein asparagine (N)-glycosylation. The assembly of dolichol-linked oligosaccharides begins on the cytosolic side of the endoplasmic reticulum membrane and finishes in its lumen. The sequential addition of sugars to dolichol pyrophosphate produces dolichol-linked oligosaccharides containing fourteen sugars, including two GlcNAcs, nine mannoses and three glucoses. Once assembled, the oligosaccharide is transferred from the lipid to nascent proteins by oligosaccharyltransferases. In the lumen of the endoplasmic reticulum, adds the third and last glucose residue from dolichyl phosphate glucose (Dol-P-Glc) onto the lipid-linked oligosaccharide intermediate Glc(2)Man(9)GlcNAc(2)-PP-Dol to produce Glc(3)Man(9)GlcNAc(2)-PP-Dol.</text>
</comment>
<reference evidence="15" key="1">
    <citation type="submission" date="2020-05" db="EMBL/GenBank/DDBJ databases">
        <title>WGS assembly of Panicum virgatum.</title>
        <authorList>
            <person name="Lovell J.T."/>
            <person name="Jenkins J."/>
            <person name="Shu S."/>
            <person name="Juenger T.E."/>
            <person name="Schmutz J."/>
        </authorList>
    </citation>
    <scope>NUCLEOTIDE SEQUENCE</scope>
    <source>
        <strain evidence="15">AP13</strain>
    </source>
</reference>
<gene>
    <name evidence="15" type="ORF">PVAP13_7KG231400</name>
</gene>
<dbReference type="InterPro" id="IPR016900">
    <property type="entry name" value="Alg10"/>
</dbReference>
<comment type="catalytic activity">
    <reaction evidence="13">
        <text>an alpha-D-Glc-(1-&gt;3)-alpha-D-Glc-(1-&gt;3)-alpha-D-Man-(1-&gt;2)-alpha-D-Man-(1-&gt;2)-alpha-D-Man-(1-&gt;3)-[alpha-D-Man-(1-&gt;2)-alpha-D-Man-(1-&gt;3)-[alpha-D-Man-(1-&gt;2)-alpha-D-Man-(1-&gt;6)]-alpha-D-Man-(1-&gt;6)]-beta-D-Man-(1-&gt;4)-beta-D-GlcNAc-(1-&gt;4)-alpha-D-GlcNAc-diphospho-di-trans,poly-cis-dolichol + a di-trans,poly-cis-dolichyl beta-D-glucosyl phosphate = a alpha-D-Glc-(1-&gt;2)-alpha-D-Glc-(1-&gt;3)-alpha-D-Glc-(1-&gt;3)-alpha-D-Man-(1-&gt;2)-alpha-D-Man-(1-&gt;2)-alpha-D-Man-(1-&gt;3)-[alpha-D-Man-(1-&gt;2)-alpha-D-Man-(1-&gt;3)-[alpha-D-Man-(1-&gt;2)-alpha-D-Man-(1-&gt;6)]-alpha-D-Man-(1-&gt;6)]-beta-D-Man-(1-&gt;4)-beta-D-GlcNAc-(1-&gt;4)-alpha-D-GlcNAc-diphospho-di-trans,poly-cis-dolichol + a di-trans,poly-cis-dolichyl phosphate + H(+)</text>
        <dbReference type="Rhea" id="RHEA:29543"/>
        <dbReference type="Rhea" id="RHEA-COMP:19498"/>
        <dbReference type="Rhea" id="RHEA-COMP:19502"/>
        <dbReference type="Rhea" id="RHEA-COMP:19512"/>
        <dbReference type="Rhea" id="RHEA-COMP:19522"/>
        <dbReference type="ChEBI" id="CHEBI:15378"/>
        <dbReference type="ChEBI" id="CHEBI:57525"/>
        <dbReference type="ChEBI" id="CHEBI:57683"/>
        <dbReference type="ChEBI" id="CHEBI:132522"/>
        <dbReference type="ChEBI" id="CHEBI:132523"/>
        <dbReference type="EC" id="2.4.1.256"/>
    </reaction>
    <physiologicalReaction direction="left-to-right" evidence="13">
        <dbReference type="Rhea" id="RHEA:29544"/>
    </physiologicalReaction>
</comment>
<evidence type="ECO:0000256" key="6">
    <source>
        <dbReference type="ARBA" id="ARBA00022676"/>
    </source>
</evidence>
<evidence type="ECO:0000256" key="14">
    <source>
        <dbReference type="PIRNR" id="PIRNR028810"/>
    </source>
</evidence>
<accession>A0A8T0QGI5</accession>
<feature type="transmembrane region" description="Helical" evidence="14">
    <location>
        <begin position="51"/>
        <end position="70"/>
    </location>
</feature>
<evidence type="ECO:0000256" key="9">
    <source>
        <dbReference type="ARBA" id="ARBA00022824"/>
    </source>
</evidence>
<dbReference type="EMBL" id="CM029049">
    <property type="protein sequence ID" value="KAG2573180.1"/>
    <property type="molecule type" value="Genomic_DNA"/>
</dbReference>
<dbReference type="GO" id="GO:0006488">
    <property type="term" value="P:dolichol-linked oligosaccharide biosynthetic process"/>
    <property type="evidence" value="ECO:0007669"/>
    <property type="project" value="UniProtKB-UniRule"/>
</dbReference>
<feature type="transmembrane region" description="Helical" evidence="14">
    <location>
        <begin position="199"/>
        <end position="219"/>
    </location>
</feature>
<dbReference type="PIRSF" id="PIRSF028810">
    <property type="entry name" value="Alpha1_2_glucosyltferase_Alg10"/>
    <property type="match status" value="1"/>
</dbReference>
<dbReference type="Pfam" id="PF04922">
    <property type="entry name" value="DIE2_ALG10"/>
    <property type="match status" value="1"/>
</dbReference>
<keyword evidence="7" id="KW-0808">Transferase</keyword>
<evidence type="ECO:0000256" key="3">
    <source>
        <dbReference type="ARBA" id="ARBA00010600"/>
    </source>
</evidence>
<keyword evidence="16" id="KW-1185">Reference proteome</keyword>
<dbReference type="GO" id="GO:0106073">
    <property type="term" value="F:dolichyl pyrophosphate Glc2Man9GlcNAc2 alpha-1,2-glucosyltransferase activity"/>
    <property type="evidence" value="ECO:0007669"/>
    <property type="project" value="UniProtKB-UniRule"/>
</dbReference>
<comment type="caution">
    <text evidence="14">Lacks conserved residue(s) required for the propagation of feature annotation.</text>
</comment>
<evidence type="ECO:0000256" key="7">
    <source>
        <dbReference type="ARBA" id="ARBA00022679"/>
    </source>
</evidence>
<keyword evidence="10 14" id="KW-1133">Transmembrane helix</keyword>
<evidence type="ECO:0000256" key="1">
    <source>
        <dbReference type="ARBA" id="ARBA00004477"/>
    </source>
</evidence>
<keyword evidence="11 14" id="KW-0472">Membrane</keyword>
<feature type="transmembrane region" description="Helical" evidence="14">
    <location>
        <begin position="90"/>
        <end position="116"/>
    </location>
</feature>
<dbReference type="PANTHER" id="PTHR12989">
    <property type="entry name" value="ALPHA-1,2-GLUCOSYLTRANSFERASE ALG10"/>
    <property type="match status" value="1"/>
</dbReference>
<protein>
    <recommendedName>
        <fullName evidence="5 14">Dol-P-Glc:Glc(2)Man(9)GlcNAc(2)-PP-Dol alpha-1,2-glucosyltransferase</fullName>
        <ecNumber evidence="4 14">2.4.1.256</ecNumber>
    </recommendedName>
</protein>
<evidence type="ECO:0000256" key="13">
    <source>
        <dbReference type="ARBA" id="ARBA00048064"/>
    </source>
</evidence>
<feature type="transmembrane region" description="Helical" evidence="14">
    <location>
        <begin position="239"/>
        <end position="256"/>
    </location>
</feature>
<comment type="pathway">
    <text evidence="2">Protein modification; protein glycosylation.</text>
</comment>
<keyword evidence="9" id="KW-0256">Endoplasmic reticulum</keyword>
<comment type="caution">
    <text evidence="15">The sequence shown here is derived from an EMBL/GenBank/DDBJ whole genome shotgun (WGS) entry which is preliminary data.</text>
</comment>
<evidence type="ECO:0000256" key="4">
    <source>
        <dbReference type="ARBA" id="ARBA00011967"/>
    </source>
</evidence>
<dbReference type="GO" id="GO:0005789">
    <property type="term" value="C:endoplasmic reticulum membrane"/>
    <property type="evidence" value="ECO:0007669"/>
    <property type="project" value="UniProtKB-SubCell"/>
</dbReference>
<feature type="transmembrane region" description="Helical" evidence="14">
    <location>
        <begin position="320"/>
        <end position="341"/>
    </location>
</feature>
<evidence type="ECO:0000313" key="16">
    <source>
        <dbReference type="Proteomes" id="UP000823388"/>
    </source>
</evidence>
<evidence type="ECO:0000256" key="12">
    <source>
        <dbReference type="ARBA" id="ARBA00044727"/>
    </source>
</evidence>
<organism evidence="15 16">
    <name type="scientific">Panicum virgatum</name>
    <name type="common">Blackwell switchgrass</name>
    <dbReference type="NCBI Taxonomy" id="38727"/>
    <lineage>
        <taxon>Eukaryota</taxon>
        <taxon>Viridiplantae</taxon>
        <taxon>Streptophyta</taxon>
        <taxon>Embryophyta</taxon>
        <taxon>Tracheophyta</taxon>
        <taxon>Spermatophyta</taxon>
        <taxon>Magnoliopsida</taxon>
        <taxon>Liliopsida</taxon>
        <taxon>Poales</taxon>
        <taxon>Poaceae</taxon>
        <taxon>PACMAD clade</taxon>
        <taxon>Panicoideae</taxon>
        <taxon>Panicodae</taxon>
        <taxon>Paniceae</taxon>
        <taxon>Panicinae</taxon>
        <taxon>Panicum</taxon>
        <taxon>Panicum sect. Hiantes</taxon>
    </lineage>
</organism>
<evidence type="ECO:0000256" key="8">
    <source>
        <dbReference type="ARBA" id="ARBA00022692"/>
    </source>
</evidence>
<feature type="transmembrane region" description="Helical" evidence="14">
    <location>
        <begin position="20"/>
        <end position="39"/>
    </location>
</feature>
<dbReference type="Proteomes" id="UP000823388">
    <property type="component" value="Chromosome 7K"/>
</dbReference>
<feature type="transmembrane region" description="Helical" evidence="14">
    <location>
        <begin position="348"/>
        <end position="371"/>
    </location>
</feature>
<evidence type="ECO:0000313" key="15">
    <source>
        <dbReference type="EMBL" id="KAG2573180.1"/>
    </source>
</evidence>
<sequence length="427" mass="49022">MFRVADTFDVLCSTAALRSTNVIMAMVCAVLFHDLLLCIRPGIGERKATTYAILVALYPVHWFFSFLYYTDVASLAAVLAMYLFCLKKKFWISAMFGSFSILFRQTNVIWIIFFAANESISYIQDLYPKDNVSHENIEATHQSNKVVSGRDTKTVAQGLRRRRINSPISKNVVVSESSKLYNNEVWDICLKLWNSKCEVLIAFAPFAFVMVAFVAFIIWNGSIVLGAKEAHVVSPHFAQFLYFGLVSAAALLPWHFTPSQILDLFHLSGKNKTCSFLAILMGLGLSFIAVHFFSIAHPYLLADNRHYTFYIWRKVIQVNWMMKYMLIPLYLYSWFSIINILGKSQTRVWVLSFVLSVALVLVPAPLIEFRYYTIPFVILVLHFPVIDNGKLLALGLLYVAADLFILVMFLFRPFHREHEPGTQRFMW</sequence>
<name>A0A8T0QGI5_PANVG</name>
<evidence type="ECO:0000256" key="11">
    <source>
        <dbReference type="ARBA" id="ARBA00023136"/>
    </source>
</evidence>
<dbReference type="AlphaFoldDB" id="A0A8T0QGI5"/>